<dbReference type="PANTHER" id="PTHR30627">
    <property type="entry name" value="PEPTIDOGLYCAN D,D-TRANSPEPTIDASE"/>
    <property type="match status" value="1"/>
</dbReference>
<gene>
    <name evidence="6" type="ORF">PRVXH_002193</name>
</gene>
<dbReference type="SUPFAM" id="SSF56519">
    <property type="entry name" value="Penicillin binding protein dimerisation domain"/>
    <property type="match status" value="1"/>
</dbReference>
<keyword evidence="3" id="KW-0472">Membrane</keyword>
<dbReference type="InterPro" id="IPR036138">
    <property type="entry name" value="PBP_dimer_sf"/>
</dbReference>
<dbReference type="RefSeq" id="WP_353892815.1">
    <property type="nucleotide sequence ID" value="NZ_CP159485.1"/>
</dbReference>
<organism evidence="6">
    <name type="scientific">Proteinivorax hydrogeniformans</name>
    <dbReference type="NCBI Taxonomy" id="1826727"/>
    <lineage>
        <taxon>Bacteria</taxon>
        <taxon>Bacillati</taxon>
        <taxon>Bacillota</taxon>
        <taxon>Clostridia</taxon>
        <taxon>Eubacteriales</taxon>
        <taxon>Proteinivoracaceae</taxon>
        <taxon>Proteinivorax</taxon>
    </lineage>
</organism>
<protein>
    <submittedName>
        <fullName evidence="6">Penicillin-binding transpeptidase domain-containing protein</fullName>
    </submittedName>
</protein>
<reference evidence="6" key="1">
    <citation type="journal article" date="2018" name="Antonie Van Leeuwenhoek">
        <title>Proteinivorax hydrogeniformans sp. nov., an anaerobic, haloalkaliphilic bacterium fermenting proteinaceous compounds with high hydrogen production.</title>
        <authorList>
            <person name="Boltyanskaya Y."/>
            <person name="Detkova E."/>
            <person name="Pimenov N."/>
            <person name="Kevbrin V."/>
        </authorList>
    </citation>
    <scope>NUCLEOTIDE SEQUENCE</scope>
    <source>
        <strain evidence="6">Z-710</strain>
    </source>
</reference>
<reference evidence="6" key="2">
    <citation type="submission" date="2024-06" db="EMBL/GenBank/DDBJ databases">
        <authorList>
            <person name="Petrova K.O."/>
            <person name="Toshchakov S.V."/>
            <person name="Boltjanskaja Y.V."/>
            <person name="Kevbrin V.V."/>
        </authorList>
    </citation>
    <scope>NUCLEOTIDE SEQUENCE</scope>
    <source>
        <strain evidence="6">Z-710</strain>
    </source>
</reference>
<evidence type="ECO:0000256" key="2">
    <source>
        <dbReference type="ARBA" id="ARBA00007171"/>
    </source>
</evidence>
<dbReference type="Gene3D" id="3.30.450.330">
    <property type="match status" value="1"/>
</dbReference>
<evidence type="ECO:0000256" key="3">
    <source>
        <dbReference type="ARBA" id="ARBA00023136"/>
    </source>
</evidence>
<dbReference type="Gene3D" id="3.40.710.10">
    <property type="entry name" value="DD-peptidase/beta-lactamase superfamily"/>
    <property type="match status" value="1"/>
</dbReference>
<dbReference type="PANTHER" id="PTHR30627:SF1">
    <property type="entry name" value="PEPTIDOGLYCAN D,D-TRANSPEPTIDASE FTSI"/>
    <property type="match status" value="1"/>
</dbReference>
<dbReference type="AlphaFoldDB" id="A0AAU8HS46"/>
<comment type="similarity">
    <text evidence="2">Belongs to the transpeptidase family.</text>
</comment>
<dbReference type="GO" id="GO:0071555">
    <property type="term" value="P:cell wall organization"/>
    <property type="evidence" value="ECO:0007669"/>
    <property type="project" value="TreeGrafter"/>
</dbReference>
<dbReference type="SUPFAM" id="SSF56601">
    <property type="entry name" value="beta-lactamase/transpeptidase-like"/>
    <property type="match status" value="1"/>
</dbReference>
<dbReference type="GO" id="GO:0005886">
    <property type="term" value="C:plasma membrane"/>
    <property type="evidence" value="ECO:0007669"/>
    <property type="project" value="TreeGrafter"/>
</dbReference>
<proteinExistence type="inferred from homology"/>
<dbReference type="InterPro" id="IPR012338">
    <property type="entry name" value="Beta-lactam/transpept-like"/>
</dbReference>
<sequence>MFSLLIGRLFWVQFVGGTQYLERAERQWFRHVTIQPQRGQIYDRNGDLLAGSASAETIVVIPSAIEEPAKVVEKLSNVLDLEDEAIYNRLNSDASEVYLKRRVDDKTAQKVKELEIKGIRTIPESKRFYPHERLASHVLGFMGTDKGLEGIEAHYQDELAGVPGTSLYTSDGSGRELPGGVANYKAPVEGLDLTLTIDHYIQHIVESKMQITMEEFEPEGISVIAVDPNTGEILALANKPDFEPESFADYPSSTWRNAAITNSFEPGSTFKIATMAVGLEENVFKPTDTYICKGYKEVLGTRIRNWDRRANGEQTYTQAVVRSSNTAFVDIGLDLGKDTLFKYIHGLGFGQRTGIDLPGETTGILFNTQTMTDLDLAVTSFGQGNAVTPIQQIMGVAAVANGGQLMQPYLAKEFRNSEGEVVKANKPTPVRTVFSQETSDISREILQEVVKGANLTIDGYSVAGKSGTAQKISPEGGYIDGSIIASYVGFAPVEDPQIALYVMVDEPATGRWGSQVAGPLFRDIMEDVLHYMDVPHSYQENDED</sequence>
<feature type="domain" description="Penicillin-binding protein dimerisation" evidence="5">
    <location>
        <begin position="34"/>
        <end position="177"/>
    </location>
</feature>
<dbReference type="Pfam" id="PF03717">
    <property type="entry name" value="PBP_dimer"/>
    <property type="match status" value="1"/>
</dbReference>
<dbReference type="GO" id="GO:0008658">
    <property type="term" value="F:penicillin binding"/>
    <property type="evidence" value="ECO:0007669"/>
    <property type="project" value="InterPro"/>
</dbReference>
<dbReference type="Gene3D" id="3.90.1310.10">
    <property type="entry name" value="Penicillin-binding protein 2a (Domain 2)"/>
    <property type="match status" value="1"/>
</dbReference>
<evidence type="ECO:0000259" key="5">
    <source>
        <dbReference type="Pfam" id="PF03717"/>
    </source>
</evidence>
<comment type="subcellular location">
    <subcellularLocation>
        <location evidence="1">Membrane</location>
    </subcellularLocation>
</comment>
<feature type="domain" description="Penicillin-binding protein transpeptidase" evidence="4">
    <location>
        <begin position="222"/>
        <end position="526"/>
    </location>
</feature>
<dbReference type="InterPro" id="IPR050515">
    <property type="entry name" value="Beta-lactam/transpept"/>
</dbReference>
<dbReference type="EMBL" id="CP159485">
    <property type="protein sequence ID" value="XCI28241.1"/>
    <property type="molecule type" value="Genomic_DNA"/>
</dbReference>
<evidence type="ECO:0000256" key="1">
    <source>
        <dbReference type="ARBA" id="ARBA00004370"/>
    </source>
</evidence>
<dbReference type="InterPro" id="IPR005311">
    <property type="entry name" value="PBP_dimer"/>
</dbReference>
<dbReference type="InterPro" id="IPR001460">
    <property type="entry name" value="PCN-bd_Tpept"/>
</dbReference>
<accession>A0AAU8HS46</accession>
<name>A0AAU8HS46_9FIRM</name>
<evidence type="ECO:0000259" key="4">
    <source>
        <dbReference type="Pfam" id="PF00905"/>
    </source>
</evidence>
<dbReference type="Pfam" id="PF00905">
    <property type="entry name" value="Transpeptidase"/>
    <property type="match status" value="1"/>
</dbReference>
<evidence type="ECO:0000313" key="6">
    <source>
        <dbReference type="EMBL" id="XCI28241.1"/>
    </source>
</evidence>